<evidence type="ECO:0000313" key="2">
    <source>
        <dbReference type="EMBL" id="GFN94383.1"/>
    </source>
</evidence>
<dbReference type="Proteomes" id="UP000735302">
    <property type="component" value="Unassembled WGS sequence"/>
</dbReference>
<organism evidence="2 3">
    <name type="scientific">Plakobranchus ocellatus</name>
    <dbReference type="NCBI Taxonomy" id="259542"/>
    <lineage>
        <taxon>Eukaryota</taxon>
        <taxon>Metazoa</taxon>
        <taxon>Spiralia</taxon>
        <taxon>Lophotrochozoa</taxon>
        <taxon>Mollusca</taxon>
        <taxon>Gastropoda</taxon>
        <taxon>Heterobranchia</taxon>
        <taxon>Euthyneura</taxon>
        <taxon>Panpulmonata</taxon>
        <taxon>Sacoglossa</taxon>
        <taxon>Placobranchoidea</taxon>
        <taxon>Plakobranchidae</taxon>
        <taxon>Plakobranchus</taxon>
    </lineage>
</organism>
<evidence type="ECO:0000313" key="3">
    <source>
        <dbReference type="Proteomes" id="UP000735302"/>
    </source>
</evidence>
<dbReference type="EMBL" id="BLXT01002452">
    <property type="protein sequence ID" value="GFN94383.1"/>
    <property type="molecule type" value="Genomic_DNA"/>
</dbReference>
<comment type="caution">
    <text evidence="2">The sequence shown here is derived from an EMBL/GenBank/DDBJ whole genome shotgun (WGS) entry which is preliminary data.</text>
</comment>
<gene>
    <name evidence="2" type="ORF">PoB_002088900</name>
</gene>
<name>A0AAV3ZJ10_9GAST</name>
<dbReference type="PROSITE" id="PS51257">
    <property type="entry name" value="PROKAR_LIPOPROTEIN"/>
    <property type="match status" value="1"/>
</dbReference>
<keyword evidence="3" id="KW-1185">Reference proteome</keyword>
<reference evidence="2 3" key="1">
    <citation type="journal article" date="2021" name="Elife">
        <title>Chloroplast acquisition without the gene transfer in kleptoplastic sea slugs, Plakobranchus ocellatus.</title>
        <authorList>
            <person name="Maeda T."/>
            <person name="Takahashi S."/>
            <person name="Yoshida T."/>
            <person name="Shimamura S."/>
            <person name="Takaki Y."/>
            <person name="Nagai Y."/>
            <person name="Toyoda A."/>
            <person name="Suzuki Y."/>
            <person name="Arimoto A."/>
            <person name="Ishii H."/>
            <person name="Satoh N."/>
            <person name="Nishiyama T."/>
            <person name="Hasebe M."/>
            <person name="Maruyama T."/>
            <person name="Minagawa J."/>
            <person name="Obokata J."/>
            <person name="Shigenobu S."/>
        </authorList>
    </citation>
    <scope>NUCLEOTIDE SEQUENCE [LARGE SCALE GENOMIC DNA]</scope>
</reference>
<feature type="region of interest" description="Disordered" evidence="1">
    <location>
        <begin position="68"/>
        <end position="103"/>
    </location>
</feature>
<proteinExistence type="predicted"/>
<accession>A0AAV3ZJ10</accession>
<feature type="compositionally biased region" description="Basic and acidic residues" evidence="1">
    <location>
        <begin position="74"/>
        <end position="85"/>
    </location>
</feature>
<protein>
    <submittedName>
        <fullName evidence="2">Uncharacterized protein</fullName>
    </submittedName>
</protein>
<sequence length="103" mass="11546">MRLNNREQAISLTVPYSFLQSSSYGCGASLGIPLVISNSAIPHSCSLSFSPAHRFIDYTDLERRRFIQQTRSPNSEHTKHNERRQAGGTSTQKTDLFHHSVAV</sequence>
<evidence type="ECO:0000256" key="1">
    <source>
        <dbReference type="SAM" id="MobiDB-lite"/>
    </source>
</evidence>
<dbReference type="AlphaFoldDB" id="A0AAV3ZJ10"/>